<evidence type="ECO:0000259" key="1">
    <source>
        <dbReference type="PROSITE" id="PS50076"/>
    </source>
</evidence>
<dbReference type="CDD" id="cd06257">
    <property type="entry name" value="DnaJ"/>
    <property type="match status" value="1"/>
</dbReference>
<accession>A0A9P6GSQ4</accession>
<evidence type="ECO:0000313" key="2">
    <source>
        <dbReference type="EMBL" id="KAF9741182.1"/>
    </source>
</evidence>
<proteinExistence type="predicted"/>
<dbReference type="SUPFAM" id="SSF46565">
    <property type="entry name" value="Chaperone J-domain"/>
    <property type="match status" value="1"/>
</dbReference>
<feature type="domain" description="J" evidence="1">
    <location>
        <begin position="2"/>
        <end position="61"/>
    </location>
</feature>
<dbReference type="Gene3D" id="1.10.287.110">
    <property type="entry name" value="DnaJ domain"/>
    <property type="match status" value="1"/>
</dbReference>
<dbReference type="Proteomes" id="UP000756921">
    <property type="component" value="Unassembled WGS sequence"/>
</dbReference>
<protein>
    <recommendedName>
        <fullName evidence="1">J domain-containing protein</fullName>
    </recommendedName>
</protein>
<gene>
    <name evidence="2" type="ORF">PMIN01_00721</name>
</gene>
<name>A0A9P6GSQ4_9PLEO</name>
<comment type="caution">
    <text evidence="2">The sequence shown here is derived from an EMBL/GenBank/DDBJ whole genome shotgun (WGS) entry which is preliminary data.</text>
</comment>
<reference evidence="2" key="1">
    <citation type="journal article" date="2020" name="Mol. Plant Microbe Interact.">
        <title>Genome Sequence of the Biocontrol Agent Coniothyrium minitans strain Conio (IMI 134523).</title>
        <authorList>
            <person name="Patel D."/>
            <person name="Shittu T.A."/>
            <person name="Baroncelli R."/>
            <person name="Muthumeenakshi S."/>
            <person name="Osborne T.H."/>
            <person name="Janganan T.K."/>
            <person name="Sreenivasaprasad S."/>
        </authorList>
    </citation>
    <scope>NUCLEOTIDE SEQUENCE</scope>
    <source>
        <strain evidence="2">Conio</strain>
    </source>
</reference>
<dbReference type="OrthoDB" id="10250354at2759"/>
<evidence type="ECO:0000313" key="3">
    <source>
        <dbReference type="Proteomes" id="UP000756921"/>
    </source>
</evidence>
<organism evidence="2 3">
    <name type="scientific">Paraphaeosphaeria minitans</name>
    <dbReference type="NCBI Taxonomy" id="565426"/>
    <lineage>
        <taxon>Eukaryota</taxon>
        <taxon>Fungi</taxon>
        <taxon>Dikarya</taxon>
        <taxon>Ascomycota</taxon>
        <taxon>Pezizomycotina</taxon>
        <taxon>Dothideomycetes</taxon>
        <taxon>Pleosporomycetidae</taxon>
        <taxon>Pleosporales</taxon>
        <taxon>Massarineae</taxon>
        <taxon>Didymosphaeriaceae</taxon>
        <taxon>Paraphaeosphaeria</taxon>
    </lineage>
</organism>
<dbReference type="AlphaFoldDB" id="A0A9P6GSQ4"/>
<sequence length="190" mass="21408">MRFFDSKRLPLSSTPSEVRNAYRTLAVRVHPDKVATHHVGHATAEFQKLKAAYNVCLPHADSLAVFKSRNATCEDEPDADLSDTHSGNVSQDNAFFTEVLREPHEDEILIFNASTSAAVLKREKLYGDMAEEEERILSHHEWRGRGADPQAWWTAEQKLAHHRKAYAANGKLDRDIKKICTEGEGKAEEA</sequence>
<dbReference type="Pfam" id="PF00226">
    <property type="entry name" value="DnaJ"/>
    <property type="match status" value="1"/>
</dbReference>
<dbReference type="InterPro" id="IPR036869">
    <property type="entry name" value="J_dom_sf"/>
</dbReference>
<dbReference type="EMBL" id="WJXW01000001">
    <property type="protein sequence ID" value="KAF9741182.1"/>
    <property type="molecule type" value="Genomic_DNA"/>
</dbReference>
<keyword evidence="3" id="KW-1185">Reference proteome</keyword>
<dbReference type="PROSITE" id="PS50076">
    <property type="entry name" value="DNAJ_2"/>
    <property type="match status" value="1"/>
</dbReference>
<dbReference type="InterPro" id="IPR001623">
    <property type="entry name" value="DnaJ_domain"/>
</dbReference>